<sequence length="267" mass="30799">MSSSVSPIADKRQLKKAEQHLKKHFDEAYYLIWRIGIETGLRITDITELRYDDIDIETRKVRVMENKGTRARQAKARLNVLNQVKEELLVYFQNNKRQLLDVYMAQPQDIISLIPAAWKSKVEKRIDDAVAQAAPRWRVAYLTKDTVRQLVARSQRWKGKDNGFVFSRSTLASNRARNQKGVISRQACWKVFSQLTDVLATIHKRVKVGCHSTRKSFARHLYFSSGKDISLLMSVIGHQSVTTTLRYIGVSDDEASSAQLQLHRYLH</sequence>
<dbReference type="OrthoDB" id="9788852at2"/>
<dbReference type="PROSITE" id="PS51898">
    <property type="entry name" value="TYR_RECOMBINASE"/>
    <property type="match status" value="1"/>
</dbReference>
<accession>A0A2T3NWL9</accession>
<dbReference type="InterPro" id="IPR013762">
    <property type="entry name" value="Integrase-like_cat_sf"/>
</dbReference>
<protein>
    <submittedName>
        <fullName evidence="3">Integrase</fullName>
    </submittedName>
</protein>
<dbReference type="SUPFAM" id="SSF56349">
    <property type="entry name" value="DNA breaking-rejoining enzymes"/>
    <property type="match status" value="1"/>
</dbReference>
<dbReference type="Pfam" id="PF00589">
    <property type="entry name" value="Phage_integrase"/>
    <property type="match status" value="1"/>
</dbReference>
<evidence type="ECO:0000256" key="1">
    <source>
        <dbReference type="ARBA" id="ARBA00023172"/>
    </source>
</evidence>
<name>A0A2T3NWL9_9GAMM</name>
<dbReference type="InterPro" id="IPR011010">
    <property type="entry name" value="DNA_brk_join_enz"/>
</dbReference>
<dbReference type="GO" id="GO:0015074">
    <property type="term" value="P:DNA integration"/>
    <property type="evidence" value="ECO:0007669"/>
    <property type="project" value="InterPro"/>
</dbReference>
<evidence type="ECO:0000259" key="2">
    <source>
        <dbReference type="PROSITE" id="PS51898"/>
    </source>
</evidence>
<dbReference type="InterPro" id="IPR002104">
    <property type="entry name" value="Integrase_catalytic"/>
</dbReference>
<keyword evidence="4" id="KW-1185">Reference proteome</keyword>
<feature type="domain" description="Tyr recombinase" evidence="2">
    <location>
        <begin position="4"/>
        <end position="260"/>
    </location>
</feature>
<dbReference type="GO" id="GO:0003677">
    <property type="term" value="F:DNA binding"/>
    <property type="evidence" value="ECO:0007669"/>
    <property type="project" value="InterPro"/>
</dbReference>
<organism evidence="3 4">
    <name type="scientific">Photobacterium sanctipauli</name>
    <dbReference type="NCBI Taxonomy" id="1342794"/>
    <lineage>
        <taxon>Bacteria</taxon>
        <taxon>Pseudomonadati</taxon>
        <taxon>Pseudomonadota</taxon>
        <taxon>Gammaproteobacteria</taxon>
        <taxon>Vibrionales</taxon>
        <taxon>Vibrionaceae</taxon>
        <taxon>Photobacterium</taxon>
    </lineage>
</organism>
<proteinExistence type="predicted"/>
<dbReference type="EMBL" id="PYMA01000003">
    <property type="protein sequence ID" value="PSW20636.1"/>
    <property type="molecule type" value="Genomic_DNA"/>
</dbReference>
<gene>
    <name evidence="3" type="ORF">C9I98_07240</name>
</gene>
<evidence type="ECO:0000313" key="3">
    <source>
        <dbReference type="EMBL" id="PSW20636.1"/>
    </source>
</evidence>
<reference evidence="3 4" key="1">
    <citation type="submission" date="2018-01" db="EMBL/GenBank/DDBJ databases">
        <title>Whole genome sequencing of Histamine producing bacteria.</title>
        <authorList>
            <person name="Butler K."/>
        </authorList>
    </citation>
    <scope>NUCLEOTIDE SEQUENCE [LARGE SCALE GENOMIC DNA]</scope>
    <source>
        <strain evidence="3 4">DSM 100436</strain>
    </source>
</reference>
<dbReference type="Gene3D" id="1.10.443.10">
    <property type="entry name" value="Intergrase catalytic core"/>
    <property type="match status" value="1"/>
</dbReference>
<keyword evidence="1" id="KW-0233">DNA recombination</keyword>
<dbReference type="Proteomes" id="UP000241771">
    <property type="component" value="Unassembled WGS sequence"/>
</dbReference>
<dbReference type="AlphaFoldDB" id="A0A2T3NWL9"/>
<comment type="caution">
    <text evidence="3">The sequence shown here is derived from an EMBL/GenBank/DDBJ whole genome shotgun (WGS) entry which is preliminary data.</text>
</comment>
<evidence type="ECO:0000313" key="4">
    <source>
        <dbReference type="Proteomes" id="UP000241771"/>
    </source>
</evidence>
<dbReference type="RefSeq" id="WP_036819889.1">
    <property type="nucleotide sequence ID" value="NZ_JGVO01000245.1"/>
</dbReference>
<dbReference type="GO" id="GO:0006310">
    <property type="term" value="P:DNA recombination"/>
    <property type="evidence" value="ECO:0007669"/>
    <property type="project" value="UniProtKB-KW"/>
</dbReference>